<keyword evidence="1" id="KW-1133">Transmembrane helix</keyword>
<evidence type="ECO:0008006" key="4">
    <source>
        <dbReference type="Google" id="ProtNLM"/>
    </source>
</evidence>
<protein>
    <recommendedName>
        <fullName evidence="4">YhhN-like protein</fullName>
    </recommendedName>
</protein>
<sequence length="215" mass="24484">MQPKHLFFALFISFSIVDVSTILFGFKDLLWLPRVLSLMAIVFYGYFSKKQVKLSFWVLSFFIVLTGVLFSLNDYNLLGMLSLIALRFTWLKLIFDLNTKIDYTIFFKVLGITAAFFGVVLYALYVNSVFYYLSIATTLGLLMLLSAAFSVFTTKGGNYGNREMLLSIIIFIISDALSGSKKITGTSLFFIILSVVLYNTAYYFLMRAVIKNTKK</sequence>
<feature type="transmembrane region" description="Helical" evidence="1">
    <location>
        <begin position="186"/>
        <end position="205"/>
    </location>
</feature>
<dbReference type="RefSeq" id="WP_095069072.1">
    <property type="nucleotide sequence ID" value="NZ_LT899436.1"/>
</dbReference>
<dbReference type="Proteomes" id="UP000215214">
    <property type="component" value="Chromosome TJEJU"/>
</dbReference>
<gene>
    <name evidence="2" type="ORF">TJEJU_0413</name>
</gene>
<accession>A0A238U4T6</accession>
<evidence type="ECO:0000313" key="2">
    <source>
        <dbReference type="EMBL" id="SNR14211.1"/>
    </source>
</evidence>
<keyword evidence="3" id="KW-1185">Reference proteome</keyword>
<feature type="transmembrane region" description="Helical" evidence="1">
    <location>
        <begin position="107"/>
        <end position="125"/>
    </location>
</feature>
<dbReference type="KEGG" id="tje:TJEJU_0413"/>
<evidence type="ECO:0000313" key="3">
    <source>
        <dbReference type="Proteomes" id="UP000215214"/>
    </source>
</evidence>
<dbReference type="OrthoDB" id="1188111at2"/>
<evidence type="ECO:0000256" key="1">
    <source>
        <dbReference type="SAM" id="Phobius"/>
    </source>
</evidence>
<feature type="transmembrane region" description="Helical" evidence="1">
    <location>
        <begin position="31"/>
        <end position="47"/>
    </location>
</feature>
<feature type="transmembrane region" description="Helical" evidence="1">
    <location>
        <begin position="54"/>
        <end position="72"/>
    </location>
</feature>
<keyword evidence="1" id="KW-0472">Membrane</keyword>
<proteinExistence type="predicted"/>
<reference evidence="2 3" key="1">
    <citation type="submission" date="2017-07" db="EMBL/GenBank/DDBJ databases">
        <authorList>
            <person name="Sun Z.S."/>
            <person name="Albrecht U."/>
            <person name="Echele G."/>
            <person name="Lee C.C."/>
        </authorList>
    </citation>
    <scope>NUCLEOTIDE SEQUENCE [LARGE SCALE GENOMIC DNA]</scope>
    <source>
        <strain evidence="3">type strain: KCTC 22618</strain>
    </source>
</reference>
<feature type="transmembrane region" description="Helical" evidence="1">
    <location>
        <begin position="7"/>
        <end position="25"/>
    </location>
</feature>
<dbReference type="EMBL" id="LT899436">
    <property type="protein sequence ID" value="SNR14211.1"/>
    <property type="molecule type" value="Genomic_DNA"/>
</dbReference>
<dbReference type="AlphaFoldDB" id="A0A238U4T6"/>
<keyword evidence="1" id="KW-0812">Transmembrane</keyword>
<name>A0A238U4T6_9FLAO</name>
<feature type="transmembrane region" description="Helical" evidence="1">
    <location>
        <begin position="131"/>
        <end position="152"/>
    </location>
</feature>
<organism evidence="2 3">
    <name type="scientific">Tenacibaculum jejuense</name>
    <dbReference type="NCBI Taxonomy" id="584609"/>
    <lineage>
        <taxon>Bacteria</taxon>
        <taxon>Pseudomonadati</taxon>
        <taxon>Bacteroidota</taxon>
        <taxon>Flavobacteriia</taxon>
        <taxon>Flavobacteriales</taxon>
        <taxon>Flavobacteriaceae</taxon>
        <taxon>Tenacibaculum</taxon>
    </lineage>
</organism>